<evidence type="ECO:0000256" key="1">
    <source>
        <dbReference type="SAM" id="Coils"/>
    </source>
</evidence>
<sequence>ELHHVNERNIYFERNITNFRNNRILADPDNRFDLNNIHELIFNIVNQLIEYNVDDDLIMILRMTIKPYAKKHKENSTLPDLNKANIATKFLLREQQKQLEEMKKELDNLRNDELETKRVRDKRILKKDENNSVSEHKGFEKLKNKGISSKAQHNKIDSSSNNELANKATLESVKNKVLKFGQMYTRIMYEFQET</sequence>
<dbReference type="Proteomes" id="UP000195879">
    <property type="component" value="Unassembled WGS sequence"/>
</dbReference>
<evidence type="ECO:0000313" key="3">
    <source>
        <dbReference type="EMBL" id="SCL86882.1"/>
    </source>
</evidence>
<feature type="region of interest" description="Disordered" evidence="2">
    <location>
        <begin position="135"/>
        <end position="162"/>
    </location>
</feature>
<proteinExistence type="predicted"/>
<reference evidence="3 4" key="1">
    <citation type="submission" date="2016-08" db="EMBL/GenBank/DDBJ databases">
        <authorList>
            <consortium name="Pathogen Informatics"/>
        </authorList>
    </citation>
    <scope>NUCLEOTIDE SEQUENCE [LARGE SCALE GENOMIC DNA]</scope>
    <source>
        <strain evidence="3 4">DK</strain>
    </source>
</reference>
<dbReference type="EMBL" id="FMIO01000169">
    <property type="protein sequence ID" value="SCL86882.1"/>
    <property type="molecule type" value="Genomic_DNA"/>
</dbReference>
<feature type="compositionally biased region" description="Polar residues" evidence="2">
    <location>
        <begin position="146"/>
        <end position="162"/>
    </location>
</feature>
<evidence type="ECO:0000256" key="2">
    <source>
        <dbReference type="SAM" id="MobiDB-lite"/>
    </source>
</evidence>
<accession>A0A1D3L8L2</accession>
<protein>
    <recommendedName>
        <fullName evidence="5">Fam-b protein</fullName>
    </recommendedName>
</protein>
<dbReference type="Pfam" id="PF09592">
    <property type="entry name" value="DUF2031"/>
    <property type="match status" value="1"/>
</dbReference>
<organism evidence="3 4">
    <name type="scientific">Plasmodium chabaudi adami</name>
    <dbReference type="NCBI Taxonomy" id="5826"/>
    <lineage>
        <taxon>Eukaryota</taxon>
        <taxon>Sar</taxon>
        <taxon>Alveolata</taxon>
        <taxon>Apicomplexa</taxon>
        <taxon>Aconoidasida</taxon>
        <taxon>Haemosporida</taxon>
        <taxon>Plasmodiidae</taxon>
        <taxon>Plasmodium</taxon>
        <taxon>Plasmodium (Vinckeia)</taxon>
    </lineage>
</organism>
<keyword evidence="1" id="KW-0175">Coiled coil</keyword>
<evidence type="ECO:0008006" key="5">
    <source>
        <dbReference type="Google" id="ProtNLM"/>
    </source>
</evidence>
<gene>
    <name evidence="3" type="ORF">PCHDK_000507100</name>
</gene>
<evidence type="ECO:0000313" key="4">
    <source>
        <dbReference type="Proteomes" id="UP000195879"/>
    </source>
</evidence>
<feature type="coiled-coil region" evidence="1">
    <location>
        <begin position="92"/>
        <end position="119"/>
    </location>
</feature>
<name>A0A1D3L8L2_PLACE</name>
<dbReference type="InterPro" id="IPR006484">
    <property type="entry name" value="PYST_B"/>
</dbReference>
<feature type="non-terminal residue" evidence="3">
    <location>
        <position position="1"/>
    </location>
</feature>
<dbReference type="AlphaFoldDB" id="A0A1D3L8L2"/>